<organism evidence="1 2">
    <name type="scientific">Araneus ventricosus</name>
    <name type="common">Orbweaver spider</name>
    <name type="synonym">Epeira ventricosa</name>
    <dbReference type="NCBI Taxonomy" id="182803"/>
    <lineage>
        <taxon>Eukaryota</taxon>
        <taxon>Metazoa</taxon>
        <taxon>Ecdysozoa</taxon>
        <taxon>Arthropoda</taxon>
        <taxon>Chelicerata</taxon>
        <taxon>Arachnida</taxon>
        <taxon>Araneae</taxon>
        <taxon>Araneomorphae</taxon>
        <taxon>Entelegynae</taxon>
        <taxon>Araneoidea</taxon>
        <taxon>Araneidae</taxon>
        <taxon>Araneus</taxon>
    </lineage>
</organism>
<evidence type="ECO:0000313" key="2">
    <source>
        <dbReference type="Proteomes" id="UP000499080"/>
    </source>
</evidence>
<comment type="caution">
    <text evidence="1">The sequence shown here is derived from an EMBL/GenBank/DDBJ whole genome shotgun (WGS) entry which is preliminary data.</text>
</comment>
<dbReference type="Proteomes" id="UP000499080">
    <property type="component" value="Unassembled WGS sequence"/>
</dbReference>
<evidence type="ECO:0008006" key="3">
    <source>
        <dbReference type="Google" id="ProtNLM"/>
    </source>
</evidence>
<reference evidence="1 2" key="1">
    <citation type="journal article" date="2019" name="Sci. Rep.">
        <title>Orb-weaving spider Araneus ventricosus genome elucidates the spidroin gene catalogue.</title>
        <authorList>
            <person name="Kono N."/>
            <person name="Nakamura H."/>
            <person name="Ohtoshi R."/>
            <person name="Moran D.A.P."/>
            <person name="Shinohara A."/>
            <person name="Yoshida Y."/>
            <person name="Fujiwara M."/>
            <person name="Mori M."/>
            <person name="Tomita M."/>
            <person name="Arakawa K."/>
        </authorList>
    </citation>
    <scope>NUCLEOTIDE SEQUENCE [LARGE SCALE GENOMIC DNA]</scope>
</reference>
<accession>A0A4Y2DSI3</accession>
<sequence length="149" mass="17018">MPNFSPGDAKSLNEINSDHNPVSFEIDINANIPAITKVLKTTNWIKFTDHMQNLIPGNPTINTISDIEDSISKFTSSILTAINQASKSKLIKGAHRKFPPNITKKITLRNQLNKRLQITFDPRFKRNANRLTNEIKRNIEIHNQDSWKD</sequence>
<gene>
    <name evidence="1" type="ORF">AVEN_47959_1</name>
</gene>
<evidence type="ECO:0000313" key="1">
    <source>
        <dbReference type="EMBL" id="GBM18575.1"/>
    </source>
</evidence>
<name>A0A4Y2DSI3_ARAVE</name>
<dbReference type="EMBL" id="BGPR01000406">
    <property type="protein sequence ID" value="GBM18575.1"/>
    <property type="molecule type" value="Genomic_DNA"/>
</dbReference>
<dbReference type="AlphaFoldDB" id="A0A4Y2DSI3"/>
<proteinExistence type="predicted"/>
<protein>
    <recommendedName>
        <fullName evidence="3">Endonuclease/exonuclease/phosphatase domain-containing protein</fullName>
    </recommendedName>
</protein>
<dbReference type="OrthoDB" id="6431035at2759"/>
<keyword evidence="2" id="KW-1185">Reference proteome</keyword>